<accession>A0AAX1URP1</accession>
<protein>
    <submittedName>
        <fullName evidence="1">Argininosuccinate lyase</fullName>
    </submittedName>
</protein>
<dbReference type="AlphaFoldDB" id="A0AAX1URP1"/>
<name>A0AAX1URP1_CERSP</name>
<evidence type="ECO:0000313" key="2">
    <source>
        <dbReference type="Proteomes" id="UP000266305"/>
    </source>
</evidence>
<reference evidence="1 2" key="1">
    <citation type="submission" date="2018-08" db="EMBL/GenBank/DDBJ databases">
        <title>Draft genome sequence of Rhodobacter sphaeroides FY.</title>
        <authorList>
            <person name="Rayyan A."/>
            <person name="Meyer T.E."/>
            <person name="Kyndt J.A."/>
        </authorList>
    </citation>
    <scope>NUCLEOTIDE SEQUENCE [LARGE SCALE GENOMIC DNA]</scope>
    <source>
        <strain evidence="1 2">FY</strain>
    </source>
</reference>
<gene>
    <name evidence="1" type="ORF">D1114_01150</name>
</gene>
<evidence type="ECO:0000313" key="1">
    <source>
        <dbReference type="EMBL" id="RHZ98723.1"/>
    </source>
</evidence>
<dbReference type="Proteomes" id="UP000266305">
    <property type="component" value="Unassembled WGS sequence"/>
</dbReference>
<dbReference type="PROSITE" id="PS51257">
    <property type="entry name" value="PROKAR_LIPOPROTEIN"/>
    <property type="match status" value="1"/>
</dbReference>
<dbReference type="RefSeq" id="WP_002720910.1">
    <property type="nucleotide sequence ID" value="NZ_BJXO01000002.1"/>
</dbReference>
<organism evidence="1 2">
    <name type="scientific">Cereibacter sphaeroides</name>
    <name type="common">Rhodobacter sphaeroides</name>
    <dbReference type="NCBI Taxonomy" id="1063"/>
    <lineage>
        <taxon>Bacteria</taxon>
        <taxon>Pseudomonadati</taxon>
        <taxon>Pseudomonadota</taxon>
        <taxon>Alphaproteobacteria</taxon>
        <taxon>Rhodobacterales</taxon>
        <taxon>Paracoccaceae</taxon>
        <taxon>Cereibacter</taxon>
    </lineage>
</organism>
<dbReference type="GO" id="GO:0016829">
    <property type="term" value="F:lyase activity"/>
    <property type="evidence" value="ECO:0007669"/>
    <property type="project" value="UniProtKB-KW"/>
</dbReference>
<keyword evidence="1" id="KW-0456">Lyase</keyword>
<sequence length="49" mass="4848">MKVPLILGLLVLAGCGVDGPPLRPGTDQPVTVPPGLSIGGTAEIGIRSN</sequence>
<proteinExistence type="predicted"/>
<comment type="caution">
    <text evidence="1">The sequence shown here is derived from an EMBL/GenBank/DDBJ whole genome shotgun (WGS) entry which is preliminary data.</text>
</comment>
<dbReference type="EMBL" id="QWGP01000001">
    <property type="protein sequence ID" value="RHZ98723.1"/>
    <property type="molecule type" value="Genomic_DNA"/>
</dbReference>
<dbReference type="GeneID" id="67447477"/>